<feature type="domain" description="HTH araC/xylS-type" evidence="9">
    <location>
        <begin position="433"/>
        <end position="531"/>
    </location>
</feature>
<dbReference type="Gene3D" id="3.40.50.2300">
    <property type="match status" value="1"/>
</dbReference>
<evidence type="ECO:0000313" key="11">
    <source>
        <dbReference type="EMBL" id="PLT45206.1"/>
    </source>
</evidence>
<proteinExistence type="predicted"/>
<dbReference type="Pfam" id="PF00072">
    <property type="entry name" value="Response_reg"/>
    <property type="match status" value="1"/>
</dbReference>
<evidence type="ECO:0000256" key="7">
    <source>
        <dbReference type="ARBA" id="ARBA00023163"/>
    </source>
</evidence>
<dbReference type="OrthoDB" id="9788446at2"/>
<dbReference type="GO" id="GO:0043565">
    <property type="term" value="F:sequence-specific DNA binding"/>
    <property type="evidence" value="ECO:0007669"/>
    <property type="project" value="InterPro"/>
</dbReference>
<dbReference type="SUPFAM" id="SSF52172">
    <property type="entry name" value="CheY-like"/>
    <property type="match status" value="1"/>
</dbReference>
<keyword evidence="3 8" id="KW-0597">Phosphoprotein</keyword>
<dbReference type="GO" id="GO:0005737">
    <property type="term" value="C:cytoplasm"/>
    <property type="evidence" value="ECO:0007669"/>
    <property type="project" value="UniProtKB-SubCell"/>
</dbReference>
<dbReference type="GO" id="GO:0003700">
    <property type="term" value="F:DNA-binding transcription factor activity"/>
    <property type="evidence" value="ECO:0007669"/>
    <property type="project" value="InterPro"/>
</dbReference>
<dbReference type="AlphaFoldDB" id="A0A2N5N4D1"/>
<keyword evidence="6" id="KW-0238">DNA-binding</keyword>
<dbReference type="PANTHER" id="PTHR42713:SF3">
    <property type="entry name" value="TRANSCRIPTIONAL REGULATORY PROTEIN HPTR"/>
    <property type="match status" value="1"/>
</dbReference>
<keyword evidence="5" id="KW-0805">Transcription regulation</keyword>
<keyword evidence="12" id="KW-1185">Reference proteome</keyword>
<protein>
    <submittedName>
        <fullName evidence="11">Helix-turn-helix, AraC type:Response regulator receiver</fullName>
    </submittedName>
</protein>
<dbReference type="GO" id="GO:0000160">
    <property type="term" value="P:phosphorelay signal transduction system"/>
    <property type="evidence" value="ECO:0007669"/>
    <property type="project" value="UniProtKB-KW"/>
</dbReference>
<evidence type="ECO:0000259" key="9">
    <source>
        <dbReference type="PROSITE" id="PS01124"/>
    </source>
</evidence>
<dbReference type="CDD" id="cd17536">
    <property type="entry name" value="REC_YesN-like"/>
    <property type="match status" value="1"/>
</dbReference>
<dbReference type="SUPFAM" id="SSF46689">
    <property type="entry name" value="Homeodomain-like"/>
    <property type="match status" value="2"/>
</dbReference>
<dbReference type="Proteomes" id="UP000234789">
    <property type="component" value="Unassembled WGS sequence"/>
</dbReference>
<evidence type="ECO:0000256" key="2">
    <source>
        <dbReference type="ARBA" id="ARBA00022490"/>
    </source>
</evidence>
<evidence type="ECO:0000256" key="5">
    <source>
        <dbReference type="ARBA" id="ARBA00023015"/>
    </source>
</evidence>
<dbReference type="InterPro" id="IPR051552">
    <property type="entry name" value="HptR"/>
</dbReference>
<dbReference type="RefSeq" id="WP_028597785.1">
    <property type="nucleotide sequence ID" value="NZ_BIMM01000066.1"/>
</dbReference>
<accession>A0A2N5N4D1</accession>
<dbReference type="Pfam" id="PF12833">
    <property type="entry name" value="HTH_18"/>
    <property type="match status" value="1"/>
</dbReference>
<sequence length="536" mass="61944">MTGKVMIVDDEPHITRNLEKVIPWEMLGLEVAATAKNGREALEALQGGEIDLLLCDIRMPVMDGMTLVKTIRDAGMDLDIIMLSGYQDFSYTRTAIQYGVQDYILKPIPYDELTGVIARVMSQRRARQRQQQDERVRMNAVLDLANEKVLFDVLKDYTDVSHNHWLVAEDEHELSGRSYLLLVLDMDAGAEEAKDWREWNDKERKLWNFAVANVLRESLRRSGMRHAVIQMRDGEWCVLAAMKEGYRFDRGETSQWIEKLLEEIRKHVKLSLHAGVWGDLVDMKGLSTAYKRVHRSMQLDPEAERIRFFTGETLLQNVSHEVLWSSSERILEALKRGHAQDVNEEMKLLSSRLQSLGTPELGRIKPVLHYFALHLMREMKEMQLLGKEQEEALWRKLDRRISAKDLLSVIRQTADAGLAGSSDKKKHSERTIAEAKAYLDRNLYRDIGVEEAATRVGLSTSYFSLLFKQTYGETFIEYVTRQRMEKAKQLLENTSKSVAQISKEVGYSERRYFTKVFMKYTGENPTDFRARLQQPG</sequence>
<keyword evidence="7" id="KW-0804">Transcription</keyword>
<dbReference type="SMART" id="SM00342">
    <property type="entry name" value="HTH_ARAC"/>
    <property type="match status" value="1"/>
</dbReference>
<dbReference type="InterPro" id="IPR018060">
    <property type="entry name" value="HTH_AraC"/>
</dbReference>
<dbReference type="SMART" id="SM00448">
    <property type="entry name" value="REC"/>
    <property type="match status" value="1"/>
</dbReference>
<dbReference type="PROSITE" id="PS01124">
    <property type="entry name" value="HTH_ARAC_FAMILY_2"/>
    <property type="match status" value="1"/>
</dbReference>
<evidence type="ECO:0000259" key="10">
    <source>
        <dbReference type="PROSITE" id="PS50110"/>
    </source>
</evidence>
<evidence type="ECO:0000256" key="6">
    <source>
        <dbReference type="ARBA" id="ARBA00023125"/>
    </source>
</evidence>
<organism evidence="11 12">
    <name type="scientific">Paenibacillus pasadenensis</name>
    <dbReference type="NCBI Taxonomy" id="217090"/>
    <lineage>
        <taxon>Bacteria</taxon>
        <taxon>Bacillati</taxon>
        <taxon>Bacillota</taxon>
        <taxon>Bacilli</taxon>
        <taxon>Bacillales</taxon>
        <taxon>Paenibacillaceae</taxon>
        <taxon>Paenibacillus</taxon>
    </lineage>
</organism>
<dbReference type="PROSITE" id="PS50110">
    <property type="entry name" value="RESPONSE_REGULATORY"/>
    <property type="match status" value="1"/>
</dbReference>
<evidence type="ECO:0000256" key="1">
    <source>
        <dbReference type="ARBA" id="ARBA00004496"/>
    </source>
</evidence>
<evidence type="ECO:0000256" key="8">
    <source>
        <dbReference type="PROSITE-ProRule" id="PRU00169"/>
    </source>
</evidence>
<dbReference type="InterPro" id="IPR011006">
    <property type="entry name" value="CheY-like_superfamily"/>
</dbReference>
<dbReference type="InterPro" id="IPR009057">
    <property type="entry name" value="Homeodomain-like_sf"/>
</dbReference>
<gene>
    <name evidence="11" type="ORF">B8V81_3637</name>
</gene>
<name>A0A2N5N4D1_9BACL</name>
<dbReference type="Gene3D" id="1.10.10.60">
    <property type="entry name" value="Homeodomain-like"/>
    <property type="match status" value="2"/>
</dbReference>
<keyword evidence="4" id="KW-0902">Two-component regulatory system</keyword>
<reference evidence="11 12" key="1">
    <citation type="submission" date="2017-05" db="EMBL/GenBank/DDBJ databases">
        <title>Functional genome analysis of Paenibacillus pasadenensis strain R16: insights on endophytic life style and antifungal activity.</title>
        <authorList>
            <person name="Passera A."/>
            <person name="Marcolungo L."/>
            <person name="Casati P."/>
            <person name="Brasca M."/>
            <person name="Quaglino F."/>
            <person name="Delledonne M."/>
        </authorList>
    </citation>
    <scope>NUCLEOTIDE SEQUENCE [LARGE SCALE GENOMIC DNA]</scope>
    <source>
        <strain evidence="11 12">R16</strain>
    </source>
</reference>
<dbReference type="EMBL" id="NFEZ01000004">
    <property type="protein sequence ID" value="PLT45206.1"/>
    <property type="molecule type" value="Genomic_DNA"/>
</dbReference>
<keyword evidence="2" id="KW-0963">Cytoplasm</keyword>
<evidence type="ECO:0000256" key="4">
    <source>
        <dbReference type="ARBA" id="ARBA00023012"/>
    </source>
</evidence>
<comment type="subcellular location">
    <subcellularLocation>
        <location evidence="1">Cytoplasm</location>
    </subcellularLocation>
</comment>
<dbReference type="InterPro" id="IPR001789">
    <property type="entry name" value="Sig_transdc_resp-reg_receiver"/>
</dbReference>
<dbReference type="PANTHER" id="PTHR42713">
    <property type="entry name" value="HISTIDINE KINASE-RELATED"/>
    <property type="match status" value="1"/>
</dbReference>
<evidence type="ECO:0000313" key="12">
    <source>
        <dbReference type="Proteomes" id="UP000234789"/>
    </source>
</evidence>
<feature type="modified residue" description="4-aspartylphosphate" evidence="8">
    <location>
        <position position="56"/>
    </location>
</feature>
<comment type="caution">
    <text evidence="11">The sequence shown here is derived from an EMBL/GenBank/DDBJ whole genome shotgun (WGS) entry which is preliminary data.</text>
</comment>
<evidence type="ECO:0000256" key="3">
    <source>
        <dbReference type="ARBA" id="ARBA00022553"/>
    </source>
</evidence>
<feature type="domain" description="Response regulatory" evidence="10">
    <location>
        <begin position="4"/>
        <end position="121"/>
    </location>
</feature>